<keyword evidence="3" id="KW-1185">Reference proteome</keyword>
<accession>A0ABP6LEW7</accession>
<protein>
    <submittedName>
        <fullName evidence="2">Uncharacterized protein</fullName>
    </submittedName>
</protein>
<gene>
    <name evidence="2" type="ORF">GCM10010528_19040</name>
</gene>
<feature type="region of interest" description="Disordered" evidence="1">
    <location>
        <begin position="1"/>
        <end position="62"/>
    </location>
</feature>
<evidence type="ECO:0000313" key="3">
    <source>
        <dbReference type="Proteomes" id="UP001501035"/>
    </source>
</evidence>
<feature type="compositionally biased region" description="Basic and acidic residues" evidence="1">
    <location>
        <begin position="1"/>
        <end position="34"/>
    </location>
</feature>
<evidence type="ECO:0000313" key="2">
    <source>
        <dbReference type="EMBL" id="GAA3038639.1"/>
    </source>
</evidence>
<sequence length="62" mass="6846">MHLTGRDGEAEAVDGGERAEPLHLTNDIDVRHDQSFVVADPPDTMMRPDRRRMHQAVPGLGA</sequence>
<name>A0ABP6LEW7_9ACTN</name>
<reference evidence="3" key="1">
    <citation type="journal article" date="2019" name="Int. J. Syst. Evol. Microbiol.">
        <title>The Global Catalogue of Microorganisms (GCM) 10K type strain sequencing project: providing services to taxonomists for standard genome sequencing and annotation.</title>
        <authorList>
            <consortium name="The Broad Institute Genomics Platform"/>
            <consortium name="The Broad Institute Genome Sequencing Center for Infectious Disease"/>
            <person name="Wu L."/>
            <person name="Ma J."/>
        </authorList>
    </citation>
    <scope>NUCLEOTIDE SEQUENCE [LARGE SCALE GENOMIC DNA]</scope>
    <source>
        <strain evidence="3">JCM 14234</strain>
    </source>
</reference>
<organism evidence="2 3">
    <name type="scientific">Gordonia defluvii</name>
    <dbReference type="NCBI Taxonomy" id="283718"/>
    <lineage>
        <taxon>Bacteria</taxon>
        <taxon>Bacillati</taxon>
        <taxon>Actinomycetota</taxon>
        <taxon>Actinomycetes</taxon>
        <taxon>Mycobacteriales</taxon>
        <taxon>Gordoniaceae</taxon>
        <taxon>Gordonia</taxon>
    </lineage>
</organism>
<comment type="caution">
    <text evidence="2">The sequence shown here is derived from an EMBL/GenBank/DDBJ whole genome shotgun (WGS) entry which is preliminary data.</text>
</comment>
<evidence type="ECO:0000256" key="1">
    <source>
        <dbReference type="SAM" id="MobiDB-lite"/>
    </source>
</evidence>
<dbReference type="EMBL" id="BAAAVS010000024">
    <property type="protein sequence ID" value="GAA3038639.1"/>
    <property type="molecule type" value="Genomic_DNA"/>
</dbReference>
<dbReference type="Proteomes" id="UP001501035">
    <property type="component" value="Unassembled WGS sequence"/>
</dbReference>
<proteinExistence type="predicted"/>